<reference evidence="4" key="1">
    <citation type="submission" date="2020-05" db="EMBL/GenBank/DDBJ databases">
        <authorList>
            <person name="Chiriac C."/>
            <person name="Salcher M."/>
            <person name="Ghai R."/>
            <person name="Kavagutti S V."/>
        </authorList>
    </citation>
    <scope>NUCLEOTIDE SEQUENCE</scope>
</reference>
<protein>
    <submittedName>
        <fullName evidence="4">Unannotated protein</fullName>
    </submittedName>
</protein>
<dbReference type="PANTHER" id="PTHR24276">
    <property type="entry name" value="POLYSERASE-RELATED"/>
    <property type="match status" value="1"/>
</dbReference>
<dbReference type="GO" id="GO:0004252">
    <property type="term" value="F:serine-type endopeptidase activity"/>
    <property type="evidence" value="ECO:0007669"/>
    <property type="project" value="InterPro"/>
</dbReference>
<feature type="domain" description="Peptidase S1" evidence="3">
    <location>
        <begin position="52"/>
        <end position="306"/>
    </location>
</feature>
<dbReference type="PROSITE" id="PS00134">
    <property type="entry name" value="TRYPSIN_HIS"/>
    <property type="match status" value="1"/>
</dbReference>
<proteinExistence type="inferred from homology"/>
<dbReference type="InterPro" id="IPR043504">
    <property type="entry name" value="Peptidase_S1_PA_chymotrypsin"/>
</dbReference>
<dbReference type="SUPFAM" id="SSF50494">
    <property type="entry name" value="Trypsin-like serine proteases"/>
    <property type="match status" value="1"/>
</dbReference>
<gene>
    <name evidence="4" type="ORF">UFOPK3564_02499</name>
</gene>
<dbReference type="InterPro" id="IPR050430">
    <property type="entry name" value="Peptidase_S1"/>
</dbReference>
<evidence type="ECO:0000313" key="4">
    <source>
        <dbReference type="EMBL" id="CAB4933277.1"/>
    </source>
</evidence>
<evidence type="ECO:0000259" key="3">
    <source>
        <dbReference type="PROSITE" id="PS50240"/>
    </source>
</evidence>
<keyword evidence="2" id="KW-1015">Disulfide bond</keyword>
<dbReference type="GO" id="GO:0006508">
    <property type="term" value="P:proteolysis"/>
    <property type="evidence" value="ECO:0007669"/>
    <property type="project" value="InterPro"/>
</dbReference>
<dbReference type="PANTHER" id="PTHR24276:SF91">
    <property type="entry name" value="AT26814P-RELATED"/>
    <property type="match status" value="1"/>
</dbReference>
<dbReference type="InterPro" id="IPR009003">
    <property type="entry name" value="Peptidase_S1_PA"/>
</dbReference>
<dbReference type="InterPro" id="IPR006311">
    <property type="entry name" value="TAT_signal"/>
</dbReference>
<dbReference type="InterPro" id="IPR018114">
    <property type="entry name" value="TRYPSIN_HIS"/>
</dbReference>
<dbReference type="PRINTS" id="PR00722">
    <property type="entry name" value="CHYMOTRYPSIN"/>
</dbReference>
<dbReference type="InterPro" id="IPR001254">
    <property type="entry name" value="Trypsin_dom"/>
</dbReference>
<dbReference type="Pfam" id="PF00089">
    <property type="entry name" value="Trypsin"/>
    <property type="match status" value="1"/>
</dbReference>
<dbReference type="PROSITE" id="PS50240">
    <property type="entry name" value="TRYPSIN_DOM"/>
    <property type="match status" value="1"/>
</dbReference>
<dbReference type="SMART" id="SM00020">
    <property type="entry name" value="Tryp_SPc"/>
    <property type="match status" value="1"/>
</dbReference>
<dbReference type="PROSITE" id="PS51318">
    <property type="entry name" value="TAT"/>
    <property type="match status" value="1"/>
</dbReference>
<sequence length="410" mass="41670">MTARPSPTTRALLAACAALLATLGGASTAAAASGDTVRLAPPAAPVAATPRIVGGTTLPDTSQAPWTVAIFTSVSPTSGEGCSGTVVDSTHVVTAAHCFIENDGRKAAPSQVKVVAGTTSYYGAPKDPGSTTVGVLAVRTHPRYDPAEFDDDVAVLTLATPLNLATGRIAALPLPPVGSSILPRDRYAYVSRAVQLSGFGITASGANDFGTLRTVGVGAIPIGFCGTGSSRDAAGTDAPAILLCSDRRGAGACQGDSGGTAAVGPVGARVLAGVIDTSGADCQEGRNLYANVAAPEIRTFIDAALREQDLPAEATPLSPRGGGNVKLSGAAIVGRTVTCRRGSWRSGSRFRYAFVFVKGAKERNRGLSSKRTYKVRSSDRGWSVSCAVQASNAGGTGTTFWPFATKVRSR</sequence>
<evidence type="ECO:0000256" key="1">
    <source>
        <dbReference type="ARBA" id="ARBA00007664"/>
    </source>
</evidence>
<dbReference type="Gene3D" id="2.40.10.10">
    <property type="entry name" value="Trypsin-like serine proteases"/>
    <property type="match status" value="1"/>
</dbReference>
<evidence type="ECO:0000256" key="2">
    <source>
        <dbReference type="ARBA" id="ARBA00023157"/>
    </source>
</evidence>
<dbReference type="EMBL" id="CAFBMK010000179">
    <property type="protein sequence ID" value="CAB4933277.1"/>
    <property type="molecule type" value="Genomic_DNA"/>
</dbReference>
<name>A0A6J7ISX8_9ZZZZ</name>
<accession>A0A6J7ISX8</accession>
<comment type="similarity">
    <text evidence="1">Belongs to the peptidase S1 family.</text>
</comment>
<dbReference type="AlphaFoldDB" id="A0A6J7ISX8"/>
<dbReference type="InterPro" id="IPR001314">
    <property type="entry name" value="Peptidase_S1A"/>
</dbReference>
<organism evidence="4">
    <name type="scientific">freshwater metagenome</name>
    <dbReference type="NCBI Taxonomy" id="449393"/>
    <lineage>
        <taxon>unclassified sequences</taxon>
        <taxon>metagenomes</taxon>
        <taxon>ecological metagenomes</taxon>
    </lineage>
</organism>